<dbReference type="EMBL" id="CAJNDS010000881">
    <property type="protein sequence ID" value="CAE7239302.1"/>
    <property type="molecule type" value="Genomic_DNA"/>
</dbReference>
<sequence>MLIVVECFDAMSRNLPDSLLGSMTVALGNHDVIDEFSVAMRDLDQHDQRHLAEIVAPNVLRRQLTNEHGARAPVTDRQEYLMFTVSFLQLAARARTMSPPEDTNFNDVGSKVRALRAAADALEYAAATSTHVGGDLAAAVTASLDEPEPDPAPLTEAPAASVSRMEKRKRNPH</sequence>
<dbReference type="EMBL" id="CAJNDS010000668">
    <property type="protein sequence ID" value="CAE7226515.1"/>
    <property type="molecule type" value="Genomic_DNA"/>
</dbReference>
<organism evidence="2 4">
    <name type="scientific">Symbiodinium natans</name>
    <dbReference type="NCBI Taxonomy" id="878477"/>
    <lineage>
        <taxon>Eukaryota</taxon>
        <taxon>Sar</taxon>
        <taxon>Alveolata</taxon>
        <taxon>Dinophyceae</taxon>
        <taxon>Suessiales</taxon>
        <taxon>Symbiodiniaceae</taxon>
        <taxon>Symbiodinium</taxon>
    </lineage>
</organism>
<proteinExistence type="predicted"/>
<keyword evidence="4" id="KW-1185">Reference proteome</keyword>
<accession>A0A812KA04</accession>
<evidence type="ECO:0000313" key="2">
    <source>
        <dbReference type="EMBL" id="CAE7226515.1"/>
    </source>
</evidence>
<evidence type="ECO:0000256" key="1">
    <source>
        <dbReference type="SAM" id="MobiDB-lite"/>
    </source>
</evidence>
<feature type="region of interest" description="Disordered" evidence="1">
    <location>
        <begin position="143"/>
        <end position="173"/>
    </location>
</feature>
<dbReference type="Proteomes" id="UP000604046">
    <property type="component" value="Unassembled WGS sequence"/>
</dbReference>
<comment type="caution">
    <text evidence="2">The sequence shown here is derived from an EMBL/GenBank/DDBJ whole genome shotgun (WGS) entry which is preliminary data.</text>
</comment>
<evidence type="ECO:0000313" key="4">
    <source>
        <dbReference type="Proteomes" id="UP000604046"/>
    </source>
</evidence>
<dbReference type="AlphaFoldDB" id="A0A812KA04"/>
<gene>
    <name evidence="3" type="ORF">SNAT2548_LOCUS10612</name>
    <name evidence="2" type="ORF">SNAT2548_LOCUS8820</name>
</gene>
<reference evidence="2" key="1">
    <citation type="submission" date="2021-02" db="EMBL/GenBank/DDBJ databases">
        <authorList>
            <person name="Dougan E. K."/>
            <person name="Rhodes N."/>
            <person name="Thang M."/>
            <person name="Chan C."/>
        </authorList>
    </citation>
    <scope>NUCLEOTIDE SEQUENCE</scope>
</reference>
<name>A0A812KA04_9DINO</name>
<protein>
    <submittedName>
        <fullName evidence="2">Uncharacterized protein</fullName>
    </submittedName>
</protein>
<evidence type="ECO:0000313" key="3">
    <source>
        <dbReference type="EMBL" id="CAE7239302.1"/>
    </source>
</evidence>